<dbReference type="GeneTree" id="ENSGT00390000007252"/>
<dbReference type="Pfam" id="PF05217">
    <property type="entry name" value="SAXO1-2"/>
    <property type="match status" value="1"/>
</dbReference>
<proteinExistence type="inferred from homology"/>
<dbReference type="GO" id="GO:0036126">
    <property type="term" value="C:sperm flagellum"/>
    <property type="evidence" value="ECO:0007669"/>
    <property type="project" value="TreeGrafter"/>
</dbReference>
<organism evidence="2 3">
    <name type="scientific">Sphenodon punctatus</name>
    <name type="common">Tuatara</name>
    <name type="synonym">Hatteria punctata</name>
    <dbReference type="NCBI Taxonomy" id="8508"/>
    <lineage>
        <taxon>Eukaryota</taxon>
        <taxon>Metazoa</taxon>
        <taxon>Chordata</taxon>
        <taxon>Craniata</taxon>
        <taxon>Vertebrata</taxon>
        <taxon>Euteleostomi</taxon>
        <taxon>Lepidosauria</taxon>
        <taxon>Sphenodontia</taxon>
        <taxon>Sphenodontidae</taxon>
        <taxon>Sphenodon</taxon>
    </lineage>
</organism>
<dbReference type="OMA" id="PRCICEI"/>
<accession>A0A8D0G1S2</accession>
<sequence length="448" mass="51797">ELYENGEEHCAMTEYSDKYLQYGNVSPPESLKPKQAYQPHRGKMEGISTFKSDYLPYDVVNRPARVQEEYKPRPGEIDLGTTYRRDYNAHNVQPLTLARPLERKQVRGGKLDTIPTYQDDYRAWQVPRREPNKLDSTYHPPTEKFGNLTTFQNDFVPRELNLRQSFKPPAVAKLSGLPFDSVTSHRSSYVPHHLEPKFVRSKDEYKPSSQPFEDLTTHRHDFKGLLGEIPHSFKPQYSKAESNAHFDGMTEFRDRFQPWLVSLPEVHKAKEYVPPSGAMDLNSTSHLDYIHHEINPVAPIRPVSYGRKSNAPFQASSTMKDDFQAWDSCRQEIIKRHQEIPKPTGKFDGLTTFRSHYRPHDIVPTQSFKPLRVVLPSSARFEDGTMYRTEYTPKKQEVCPANYPSPPGYVFVNTDSRGHKFFRKVTPEINKFPQTNGNHVPKEIAVMS</sequence>
<evidence type="ECO:0000313" key="2">
    <source>
        <dbReference type="Ensembl" id="ENSSPUP00000001234.1"/>
    </source>
</evidence>
<comment type="similarity">
    <text evidence="1">Belongs to the FAM154 family.</text>
</comment>
<dbReference type="Ensembl" id="ENSSPUT00000001305.1">
    <property type="protein sequence ID" value="ENSSPUP00000001234.1"/>
    <property type="gene ID" value="ENSSPUG00000000969.1"/>
</dbReference>
<protein>
    <submittedName>
        <fullName evidence="2">Stabilizer of axonemal microtubules 2</fullName>
    </submittedName>
</protein>
<evidence type="ECO:0000256" key="1">
    <source>
        <dbReference type="ARBA" id="ARBA00008738"/>
    </source>
</evidence>
<dbReference type="GO" id="GO:0008017">
    <property type="term" value="F:microtubule binding"/>
    <property type="evidence" value="ECO:0007669"/>
    <property type="project" value="InterPro"/>
</dbReference>
<dbReference type="GO" id="GO:0005634">
    <property type="term" value="C:nucleus"/>
    <property type="evidence" value="ECO:0007669"/>
    <property type="project" value="Ensembl"/>
</dbReference>
<dbReference type="PANTHER" id="PTHR31516">
    <property type="entry name" value="STABILIZER OF AXONEMAL MICROTUBULES 2"/>
    <property type="match status" value="1"/>
</dbReference>
<evidence type="ECO:0000313" key="3">
    <source>
        <dbReference type="Proteomes" id="UP000694392"/>
    </source>
</evidence>
<dbReference type="PANTHER" id="PTHR31516:SF6">
    <property type="entry name" value="STABILIZER OF AXONEMAL MICROTUBULES 2"/>
    <property type="match status" value="1"/>
</dbReference>
<keyword evidence="3" id="KW-1185">Reference proteome</keyword>
<dbReference type="GO" id="GO:0005814">
    <property type="term" value="C:centriole"/>
    <property type="evidence" value="ECO:0007669"/>
    <property type="project" value="TreeGrafter"/>
</dbReference>
<name>A0A8D0G1S2_SPHPU</name>
<dbReference type="AlphaFoldDB" id="A0A8D0G1S2"/>
<reference evidence="2" key="1">
    <citation type="submission" date="2025-08" db="UniProtKB">
        <authorList>
            <consortium name="Ensembl"/>
        </authorList>
    </citation>
    <scope>IDENTIFICATION</scope>
</reference>
<reference evidence="2" key="2">
    <citation type="submission" date="2025-09" db="UniProtKB">
        <authorList>
            <consortium name="Ensembl"/>
        </authorList>
    </citation>
    <scope>IDENTIFICATION</scope>
</reference>
<dbReference type="Proteomes" id="UP000694392">
    <property type="component" value="Unplaced"/>
</dbReference>
<gene>
    <name evidence="2" type="primary">SAXO2</name>
</gene>
<dbReference type="InterPro" id="IPR033336">
    <property type="entry name" value="SAXO1/2"/>
</dbReference>
<dbReference type="GO" id="GO:0036064">
    <property type="term" value="C:ciliary basal body"/>
    <property type="evidence" value="ECO:0007669"/>
    <property type="project" value="TreeGrafter"/>
</dbReference>
<dbReference type="GO" id="GO:0005879">
    <property type="term" value="C:axonemal microtubule"/>
    <property type="evidence" value="ECO:0007669"/>
    <property type="project" value="TreeGrafter"/>
</dbReference>